<dbReference type="PANTHER" id="PTHR45823">
    <property type="entry name" value="T-SNARE COILED-COIL HOMOLOGY DOMAIN-CONTAINING PROTEIN"/>
    <property type="match status" value="1"/>
</dbReference>
<reference evidence="3" key="1">
    <citation type="submission" date="2012-12" db="EMBL/GenBank/DDBJ databases">
        <authorList>
            <person name="Hellsten U."/>
            <person name="Grimwood J."/>
            <person name="Chapman J.A."/>
            <person name="Shapiro H."/>
            <person name="Aerts A."/>
            <person name="Otillar R.P."/>
            <person name="Terry A.Y."/>
            <person name="Boore J.L."/>
            <person name="Simakov O."/>
            <person name="Marletaz F."/>
            <person name="Cho S.-J."/>
            <person name="Edsinger-Gonzales E."/>
            <person name="Havlak P."/>
            <person name="Kuo D.-H."/>
            <person name="Larsson T."/>
            <person name="Lv J."/>
            <person name="Arendt D."/>
            <person name="Savage R."/>
            <person name="Osoegawa K."/>
            <person name="de Jong P."/>
            <person name="Lindberg D.R."/>
            <person name="Seaver E.C."/>
            <person name="Weisblat D.A."/>
            <person name="Putnam N.H."/>
            <person name="Grigoriev I.V."/>
            <person name="Rokhsar D.S."/>
        </authorList>
    </citation>
    <scope>NUCLEOTIDE SEQUENCE</scope>
</reference>
<dbReference type="EMBL" id="KB095811">
    <property type="protein sequence ID" value="ESO13082.1"/>
    <property type="molecule type" value="Genomic_DNA"/>
</dbReference>
<dbReference type="HOGENOM" id="CLU_1108104_0_0_1"/>
<protein>
    <submittedName>
        <fullName evidence="1 2">Uncharacterized protein</fullName>
    </submittedName>
</protein>
<proteinExistence type="predicted"/>
<dbReference type="EnsemblMetazoa" id="HelroT159686">
    <property type="protein sequence ID" value="HelroP159686"/>
    <property type="gene ID" value="HelroG159686"/>
</dbReference>
<dbReference type="PANTHER" id="PTHR45823:SF1">
    <property type="entry name" value="T-SNARE COILED-COIL HOMOLOGY DOMAIN-CONTAINING PROTEIN"/>
    <property type="match status" value="1"/>
</dbReference>
<dbReference type="EMBL" id="AMQM01000300">
    <property type="status" value="NOT_ANNOTATED_CDS"/>
    <property type="molecule type" value="Genomic_DNA"/>
</dbReference>
<dbReference type="RefSeq" id="XP_009009802.1">
    <property type="nucleotide sequence ID" value="XM_009011554.1"/>
</dbReference>
<dbReference type="Proteomes" id="UP000015101">
    <property type="component" value="Unassembled WGS sequence"/>
</dbReference>
<dbReference type="GeneID" id="20198410"/>
<keyword evidence="3" id="KW-1185">Reference proteome</keyword>
<reference evidence="2" key="3">
    <citation type="submission" date="2015-06" db="UniProtKB">
        <authorList>
            <consortium name="EnsemblMetazoa"/>
        </authorList>
    </citation>
    <scope>IDENTIFICATION</scope>
</reference>
<accession>T1EPB0</accession>
<sequence>MIEQKLDRQTVEVDHKIDKLKRELEQSKKMAMPLDHASGRTLKVPAFDGEMSWNVYKTQFEAAATSNCWNGKERATALILALRGSAAEVLQTISAENHFNYEVLTPSTETKLPWIRLSKPFVIRNSSNPFSCQINENSRMPLRTVSLLNRQSKHQKVTYVYAKYMKNALARSLLKMALESEKSDTFQVILNSIFNNPAMADVQWNFTTKNWEQIRKKCSLLLFGCFLSAESRTITNIHNSLRFHLDSVSNS</sequence>
<evidence type="ECO:0000313" key="2">
    <source>
        <dbReference type="EnsemblMetazoa" id="HelroP159686"/>
    </source>
</evidence>
<evidence type="ECO:0000313" key="1">
    <source>
        <dbReference type="EMBL" id="ESO13082.1"/>
    </source>
</evidence>
<dbReference type="OrthoDB" id="8068098at2759"/>
<dbReference type="AlphaFoldDB" id="T1EPB0"/>
<reference evidence="1 3" key="2">
    <citation type="journal article" date="2013" name="Nature">
        <title>Insights into bilaterian evolution from three spiralian genomes.</title>
        <authorList>
            <person name="Simakov O."/>
            <person name="Marletaz F."/>
            <person name="Cho S.J."/>
            <person name="Edsinger-Gonzales E."/>
            <person name="Havlak P."/>
            <person name="Hellsten U."/>
            <person name="Kuo D.H."/>
            <person name="Larsson T."/>
            <person name="Lv J."/>
            <person name="Arendt D."/>
            <person name="Savage R."/>
            <person name="Osoegawa K."/>
            <person name="de Jong P."/>
            <person name="Grimwood J."/>
            <person name="Chapman J.A."/>
            <person name="Shapiro H."/>
            <person name="Aerts A."/>
            <person name="Otillar R.P."/>
            <person name="Terry A.Y."/>
            <person name="Boore J.L."/>
            <person name="Grigoriev I.V."/>
            <person name="Lindberg D.R."/>
            <person name="Seaver E.C."/>
            <person name="Weisblat D.A."/>
            <person name="Putnam N.H."/>
            <person name="Rokhsar D.S."/>
        </authorList>
    </citation>
    <scope>NUCLEOTIDE SEQUENCE</scope>
</reference>
<dbReference type="KEGG" id="hro:HELRODRAFT_159686"/>
<evidence type="ECO:0000313" key="3">
    <source>
        <dbReference type="Proteomes" id="UP000015101"/>
    </source>
</evidence>
<gene>
    <name evidence="2" type="primary">20198410</name>
    <name evidence="1" type="ORF">HELRODRAFT_159686</name>
</gene>
<dbReference type="EMBL" id="AMQM01000301">
    <property type="status" value="NOT_ANNOTATED_CDS"/>
    <property type="molecule type" value="Genomic_DNA"/>
</dbReference>
<dbReference type="eggNOG" id="ENOG502T1IC">
    <property type="taxonomic scope" value="Eukaryota"/>
</dbReference>
<organism evidence="2 3">
    <name type="scientific">Helobdella robusta</name>
    <name type="common">Californian leech</name>
    <dbReference type="NCBI Taxonomy" id="6412"/>
    <lineage>
        <taxon>Eukaryota</taxon>
        <taxon>Metazoa</taxon>
        <taxon>Spiralia</taxon>
        <taxon>Lophotrochozoa</taxon>
        <taxon>Annelida</taxon>
        <taxon>Clitellata</taxon>
        <taxon>Hirudinea</taxon>
        <taxon>Rhynchobdellida</taxon>
        <taxon>Glossiphoniidae</taxon>
        <taxon>Helobdella</taxon>
    </lineage>
</organism>
<dbReference type="CTD" id="20198410"/>
<name>T1EPB0_HELRO</name>
<dbReference type="InParanoid" id="T1EPB0"/>